<protein>
    <recommendedName>
        <fullName evidence="1">Protein SlyX homolog</fullName>
    </recommendedName>
</protein>
<dbReference type="InterPro" id="IPR007236">
    <property type="entry name" value="SlyX"/>
</dbReference>
<dbReference type="AlphaFoldDB" id="A0A917N8W4"/>
<dbReference type="RefSeq" id="WP_268244247.1">
    <property type="nucleotide sequence ID" value="NZ_BMPZ01000003.1"/>
</dbReference>
<reference evidence="3" key="1">
    <citation type="journal article" date="2014" name="Int. J. Syst. Evol. Microbiol.">
        <title>Complete genome sequence of Corynebacterium casei LMG S-19264T (=DSM 44701T), isolated from a smear-ripened cheese.</title>
        <authorList>
            <consortium name="US DOE Joint Genome Institute (JGI-PGF)"/>
            <person name="Walter F."/>
            <person name="Albersmeier A."/>
            <person name="Kalinowski J."/>
            <person name="Ruckert C."/>
        </authorList>
    </citation>
    <scope>NUCLEOTIDE SEQUENCE</scope>
    <source>
        <strain evidence="3">JCM 30804</strain>
    </source>
</reference>
<keyword evidence="2" id="KW-0175">Coiled coil</keyword>
<evidence type="ECO:0000256" key="1">
    <source>
        <dbReference type="HAMAP-Rule" id="MF_00715"/>
    </source>
</evidence>
<keyword evidence="4" id="KW-1185">Reference proteome</keyword>
<feature type="coiled-coil region" evidence="2">
    <location>
        <begin position="7"/>
        <end position="41"/>
    </location>
</feature>
<dbReference type="PANTHER" id="PTHR36508:SF1">
    <property type="entry name" value="PROTEIN SLYX"/>
    <property type="match status" value="1"/>
</dbReference>
<reference evidence="3" key="2">
    <citation type="submission" date="2020-09" db="EMBL/GenBank/DDBJ databases">
        <authorList>
            <person name="Sun Q."/>
            <person name="Ohkuma M."/>
        </authorList>
    </citation>
    <scope>NUCLEOTIDE SEQUENCE</scope>
    <source>
        <strain evidence="3">JCM 30804</strain>
    </source>
</reference>
<proteinExistence type="inferred from homology"/>
<sequence>MNIETRVEELETKLAFQDMTIEELNQEVVKLNQLVGEQQQTMQLLIGKLKDMEPSNMASPSEETPPPHY</sequence>
<dbReference type="Pfam" id="PF04102">
    <property type="entry name" value="SlyX"/>
    <property type="match status" value="1"/>
</dbReference>
<organism evidence="3 4">
    <name type="scientific">Shewanella gelidii</name>
    <dbReference type="NCBI Taxonomy" id="1642821"/>
    <lineage>
        <taxon>Bacteria</taxon>
        <taxon>Pseudomonadati</taxon>
        <taxon>Pseudomonadota</taxon>
        <taxon>Gammaproteobacteria</taxon>
        <taxon>Alteromonadales</taxon>
        <taxon>Shewanellaceae</taxon>
        <taxon>Shewanella</taxon>
    </lineage>
</organism>
<dbReference type="EMBL" id="BMPZ01000003">
    <property type="protein sequence ID" value="GGI77588.1"/>
    <property type="molecule type" value="Genomic_DNA"/>
</dbReference>
<evidence type="ECO:0000256" key="2">
    <source>
        <dbReference type="SAM" id="Coils"/>
    </source>
</evidence>
<accession>A0A917N8W4</accession>
<evidence type="ECO:0000313" key="3">
    <source>
        <dbReference type="EMBL" id="GGI77588.1"/>
    </source>
</evidence>
<dbReference type="Gene3D" id="1.20.5.300">
    <property type="match status" value="1"/>
</dbReference>
<evidence type="ECO:0000313" key="4">
    <source>
        <dbReference type="Proteomes" id="UP000613743"/>
    </source>
</evidence>
<comment type="caution">
    <text evidence="3">The sequence shown here is derived from an EMBL/GenBank/DDBJ whole genome shotgun (WGS) entry which is preliminary data.</text>
</comment>
<name>A0A917N8W4_9GAMM</name>
<gene>
    <name evidence="1 3" type="primary">slyX</name>
    <name evidence="3" type="ORF">GCM10009332_13660</name>
</gene>
<dbReference type="HAMAP" id="MF_00715">
    <property type="entry name" value="SlyX"/>
    <property type="match status" value="1"/>
</dbReference>
<dbReference type="Proteomes" id="UP000613743">
    <property type="component" value="Unassembled WGS sequence"/>
</dbReference>
<comment type="similarity">
    <text evidence="1">Belongs to the SlyX family.</text>
</comment>
<dbReference type="PANTHER" id="PTHR36508">
    <property type="entry name" value="PROTEIN SLYX"/>
    <property type="match status" value="1"/>
</dbReference>